<dbReference type="CDD" id="cd12913">
    <property type="entry name" value="PDC1_MCP_like"/>
    <property type="match status" value="1"/>
</dbReference>
<keyword evidence="3" id="KW-0488">Methylation</keyword>
<evidence type="ECO:0000256" key="11">
    <source>
        <dbReference type="SAM" id="Phobius"/>
    </source>
</evidence>
<dbReference type="InterPro" id="IPR004089">
    <property type="entry name" value="MCPsignal_dom"/>
</dbReference>
<dbReference type="Gene3D" id="6.10.340.10">
    <property type="match status" value="1"/>
</dbReference>
<dbReference type="CDD" id="cd11386">
    <property type="entry name" value="MCP_signal"/>
    <property type="match status" value="1"/>
</dbReference>
<dbReference type="Pfam" id="PF00015">
    <property type="entry name" value="MCPsignal"/>
    <property type="match status" value="1"/>
</dbReference>
<dbReference type="GO" id="GO:0006935">
    <property type="term" value="P:chemotaxis"/>
    <property type="evidence" value="ECO:0007669"/>
    <property type="project" value="UniProtKB-KW"/>
</dbReference>
<dbReference type="OrthoDB" id="243053at2"/>
<keyword evidence="6 11" id="KW-1133">Transmembrane helix</keyword>
<evidence type="ECO:0000256" key="8">
    <source>
        <dbReference type="ARBA" id="ARBA00023224"/>
    </source>
</evidence>
<organism evidence="14 15">
    <name type="scientific">Paenibacillus lentus</name>
    <dbReference type="NCBI Taxonomy" id="1338368"/>
    <lineage>
        <taxon>Bacteria</taxon>
        <taxon>Bacillati</taxon>
        <taxon>Bacillota</taxon>
        <taxon>Bacilli</taxon>
        <taxon>Bacillales</taxon>
        <taxon>Paenibacillaceae</taxon>
        <taxon>Paenibacillus</taxon>
    </lineage>
</organism>
<evidence type="ECO:0000256" key="5">
    <source>
        <dbReference type="ARBA" id="ARBA00022692"/>
    </source>
</evidence>
<sequence>MLEIETIRALLNKIVGNFKVKLFISIGIILLIPPLVLGVLATKSARSGIQEQITHSATESIKLADSMINDLVQPKLHDAHIFAEKLQGNLLGEEMLAGTRSSFEQYADLHPETSLIYYGTKEGKSLIIPEPQGMTDFDPRERPWYEAAMKEPGKAVVSRPYLSADDNKEITISVSMATADGSGVFGIDLKLENIRETFSGIKVGKEGYAILLDGEQHVIVHPVSNAGEKASESAEQRMYESDYGEYTFVSEGEHKYMTYITNALTGWKIGGTIYLSEIDDATKPIIYNTLLTGIVCLLVGFVFIYFMIQSIIKPIRRLKEQAQSVSEGDLTQVIQVNSNDEIGDLAAAFQIMQQKLRSLIGKVGEGAERVARSSGELTSSSEQTAETSHHIAQAVQEIAGGAERQTLGLEQNAAALDEIARGVMLIAERTNAVAELAKHSSAQAEEGSRSVEQAGNQMGSIYQSVEQSNGMIRSLYDRTREIGEITKLIGDVAGQTNLLALNAAIEAARAGEHGSGFAVVANEVRKLAEQSEQSALQINTLLDGIQRDAEDSVQTMTRVTSEVEEGLNISVTTMQRLEQAMGGIRETTPQIAEIAATAQQISASVQQIVATANELSMIATGNASAAQEVAASSEEQLAAMEQISASAQALSEMAVELEETIGHFKY</sequence>
<evidence type="ECO:0000256" key="7">
    <source>
        <dbReference type="ARBA" id="ARBA00023136"/>
    </source>
</evidence>
<dbReference type="KEGG" id="plen:EIM92_19705"/>
<dbReference type="SUPFAM" id="SSF58104">
    <property type="entry name" value="Methyl-accepting chemotaxis protein (MCP) signaling domain"/>
    <property type="match status" value="1"/>
</dbReference>
<keyword evidence="4" id="KW-0145">Chemotaxis</keyword>
<evidence type="ECO:0000313" key="15">
    <source>
        <dbReference type="Proteomes" id="UP000273145"/>
    </source>
</evidence>
<proteinExistence type="inferred from homology"/>
<keyword evidence="5 11" id="KW-0812">Transmembrane</keyword>
<dbReference type="PANTHER" id="PTHR32089:SF114">
    <property type="entry name" value="METHYL-ACCEPTING CHEMOTAXIS PROTEIN MCPB"/>
    <property type="match status" value="1"/>
</dbReference>
<keyword evidence="7 11" id="KW-0472">Membrane</keyword>
<dbReference type="PROSITE" id="PS50885">
    <property type="entry name" value="HAMP"/>
    <property type="match status" value="1"/>
</dbReference>
<comment type="similarity">
    <text evidence="9">Belongs to the methyl-accepting chemotaxis (MCP) protein family.</text>
</comment>
<dbReference type="Gene3D" id="1.10.287.950">
    <property type="entry name" value="Methyl-accepting chemotaxis protein"/>
    <property type="match status" value="1"/>
</dbReference>
<dbReference type="InterPro" id="IPR003660">
    <property type="entry name" value="HAMP_dom"/>
</dbReference>
<evidence type="ECO:0000256" key="6">
    <source>
        <dbReference type="ARBA" id="ARBA00022989"/>
    </source>
</evidence>
<dbReference type="SMART" id="SM00304">
    <property type="entry name" value="HAMP"/>
    <property type="match status" value="1"/>
</dbReference>
<evidence type="ECO:0000256" key="3">
    <source>
        <dbReference type="ARBA" id="ARBA00022481"/>
    </source>
</evidence>
<name>A0A3S8RYV3_9BACL</name>
<evidence type="ECO:0000256" key="4">
    <source>
        <dbReference type="ARBA" id="ARBA00022500"/>
    </source>
</evidence>
<dbReference type="CDD" id="cd12912">
    <property type="entry name" value="PDC2_MCP_like"/>
    <property type="match status" value="1"/>
</dbReference>
<dbReference type="GO" id="GO:0007165">
    <property type="term" value="P:signal transduction"/>
    <property type="evidence" value="ECO:0007669"/>
    <property type="project" value="UniProtKB-KW"/>
</dbReference>
<evidence type="ECO:0000259" key="13">
    <source>
        <dbReference type="PROSITE" id="PS50885"/>
    </source>
</evidence>
<dbReference type="InterPro" id="IPR033479">
    <property type="entry name" value="dCache_1"/>
</dbReference>
<feature type="domain" description="HAMP" evidence="13">
    <location>
        <begin position="309"/>
        <end position="361"/>
    </location>
</feature>
<dbReference type="SMART" id="SM00283">
    <property type="entry name" value="MA"/>
    <property type="match status" value="1"/>
</dbReference>
<dbReference type="RefSeq" id="WP_125084285.1">
    <property type="nucleotide sequence ID" value="NZ_CP034248.1"/>
</dbReference>
<keyword evidence="15" id="KW-1185">Reference proteome</keyword>
<dbReference type="Proteomes" id="UP000273145">
    <property type="component" value="Chromosome"/>
</dbReference>
<evidence type="ECO:0000256" key="1">
    <source>
        <dbReference type="ARBA" id="ARBA00004651"/>
    </source>
</evidence>
<reference evidence="14 15" key="1">
    <citation type="submission" date="2018-11" db="EMBL/GenBank/DDBJ databases">
        <title>Genome sequencing of Paenibacillus lentus DSM25539(T).</title>
        <authorList>
            <person name="Kook J.-K."/>
            <person name="Park S.-N."/>
            <person name="Lim Y.K."/>
        </authorList>
    </citation>
    <scope>NUCLEOTIDE SEQUENCE [LARGE SCALE GENOMIC DNA]</scope>
    <source>
        <strain evidence="14 15">DSM 25539</strain>
    </source>
</reference>
<feature type="domain" description="Methyl-accepting transducer" evidence="12">
    <location>
        <begin position="380"/>
        <end position="616"/>
    </location>
</feature>
<dbReference type="PANTHER" id="PTHR32089">
    <property type="entry name" value="METHYL-ACCEPTING CHEMOTAXIS PROTEIN MCPB"/>
    <property type="match status" value="1"/>
</dbReference>
<feature type="transmembrane region" description="Helical" evidence="11">
    <location>
        <begin position="20"/>
        <end position="41"/>
    </location>
</feature>
<evidence type="ECO:0000256" key="9">
    <source>
        <dbReference type="ARBA" id="ARBA00029447"/>
    </source>
</evidence>
<dbReference type="EMBL" id="CP034248">
    <property type="protein sequence ID" value="AZK48122.1"/>
    <property type="molecule type" value="Genomic_DNA"/>
</dbReference>
<dbReference type="CDD" id="cd06225">
    <property type="entry name" value="HAMP"/>
    <property type="match status" value="1"/>
</dbReference>
<accession>A0A3S8RYV3</accession>
<dbReference type="GO" id="GO:0005886">
    <property type="term" value="C:plasma membrane"/>
    <property type="evidence" value="ECO:0007669"/>
    <property type="project" value="UniProtKB-SubCell"/>
</dbReference>
<comment type="subcellular location">
    <subcellularLocation>
        <location evidence="1">Cell membrane</location>
        <topology evidence="1">Multi-pass membrane protein</topology>
    </subcellularLocation>
</comment>
<evidence type="ECO:0000256" key="10">
    <source>
        <dbReference type="PROSITE-ProRule" id="PRU00284"/>
    </source>
</evidence>
<keyword evidence="8 10" id="KW-0807">Transducer</keyword>
<feature type="transmembrane region" description="Helical" evidence="11">
    <location>
        <begin position="285"/>
        <end position="308"/>
    </location>
</feature>
<evidence type="ECO:0000259" key="12">
    <source>
        <dbReference type="PROSITE" id="PS50111"/>
    </source>
</evidence>
<dbReference type="InterPro" id="IPR029151">
    <property type="entry name" value="Sensor-like_sf"/>
</dbReference>
<dbReference type="Pfam" id="PF00672">
    <property type="entry name" value="HAMP"/>
    <property type="match status" value="1"/>
</dbReference>
<dbReference type="Pfam" id="PF02743">
    <property type="entry name" value="dCache_1"/>
    <property type="match status" value="1"/>
</dbReference>
<evidence type="ECO:0000313" key="14">
    <source>
        <dbReference type="EMBL" id="AZK48122.1"/>
    </source>
</evidence>
<dbReference type="PROSITE" id="PS50111">
    <property type="entry name" value="CHEMOTAXIS_TRANSDUC_2"/>
    <property type="match status" value="1"/>
</dbReference>
<dbReference type="AlphaFoldDB" id="A0A3S8RYV3"/>
<dbReference type="SUPFAM" id="SSF103190">
    <property type="entry name" value="Sensory domain-like"/>
    <property type="match status" value="1"/>
</dbReference>
<keyword evidence="2" id="KW-1003">Cell membrane</keyword>
<evidence type="ECO:0000256" key="2">
    <source>
        <dbReference type="ARBA" id="ARBA00022475"/>
    </source>
</evidence>
<dbReference type="Gene3D" id="3.30.450.20">
    <property type="entry name" value="PAS domain"/>
    <property type="match status" value="1"/>
</dbReference>
<protein>
    <submittedName>
        <fullName evidence="14">Methyl-accepting chemotaxis protein</fullName>
    </submittedName>
</protein>
<gene>
    <name evidence="14" type="ORF">EIM92_19705</name>
</gene>